<dbReference type="EMBL" id="WJXA01000395">
    <property type="protein sequence ID" value="KAF7112961.1"/>
    <property type="molecule type" value="Genomic_DNA"/>
</dbReference>
<feature type="transmembrane region" description="Helical" evidence="1">
    <location>
        <begin position="73"/>
        <end position="95"/>
    </location>
</feature>
<keyword evidence="3" id="KW-1185">Reference proteome</keyword>
<keyword evidence="1" id="KW-0472">Membrane</keyword>
<evidence type="ECO:0000256" key="1">
    <source>
        <dbReference type="SAM" id="Phobius"/>
    </source>
</evidence>
<gene>
    <name evidence="2" type="ORF">RHSIM_RhsimUnG0175000</name>
</gene>
<evidence type="ECO:0000313" key="3">
    <source>
        <dbReference type="Proteomes" id="UP000626092"/>
    </source>
</evidence>
<keyword evidence="1" id="KW-0812">Transmembrane</keyword>
<dbReference type="AlphaFoldDB" id="A0A834FTV1"/>
<comment type="caution">
    <text evidence="2">The sequence shown here is derived from an EMBL/GenBank/DDBJ whole genome shotgun (WGS) entry which is preliminary data.</text>
</comment>
<protein>
    <submittedName>
        <fullName evidence="2">Uncharacterized protein</fullName>
    </submittedName>
</protein>
<feature type="transmembrane region" description="Helical" evidence="1">
    <location>
        <begin position="21"/>
        <end position="41"/>
    </location>
</feature>
<feature type="transmembrane region" description="Helical" evidence="1">
    <location>
        <begin position="116"/>
        <end position="140"/>
    </location>
</feature>
<dbReference type="Proteomes" id="UP000626092">
    <property type="component" value="Unassembled WGS sequence"/>
</dbReference>
<keyword evidence="1" id="KW-1133">Transmembrane helix</keyword>
<organism evidence="2 3">
    <name type="scientific">Rhododendron simsii</name>
    <name type="common">Sims's rhododendron</name>
    <dbReference type="NCBI Taxonomy" id="118357"/>
    <lineage>
        <taxon>Eukaryota</taxon>
        <taxon>Viridiplantae</taxon>
        <taxon>Streptophyta</taxon>
        <taxon>Embryophyta</taxon>
        <taxon>Tracheophyta</taxon>
        <taxon>Spermatophyta</taxon>
        <taxon>Magnoliopsida</taxon>
        <taxon>eudicotyledons</taxon>
        <taxon>Gunneridae</taxon>
        <taxon>Pentapetalae</taxon>
        <taxon>asterids</taxon>
        <taxon>Ericales</taxon>
        <taxon>Ericaceae</taxon>
        <taxon>Ericoideae</taxon>
        <taxon>Rhodoreae</taxon>
        <taxon>Rhododendron</taxon>
    </lineage>
</organism>
<name>A0A834FTV1_RHOSS</name>
<evidence type="ECO:0000313" key="2">
    <source>
        <dbReference type="EMBL" id="KAF7112961.1"/>
    </source>
</evidence>
<reference evidence="2" key="1">
    <citation type="submission" date="2019-11" db="EMBL/GenBank/DDBJ databases">
        <authorList>
            <person name="Liu Y."/>
            <person name="Hou J."/>
            <person name="Li T.-Q."/>
            <person name="Guan C.-H."/>
            <person name="Wu X."/>
            <person name="Wu H.-Z."/>
            <person name="Ling F."/>
            <person name="Zhang R."/>
            <person name="Shi X.-G."/>
            <person name="Ren J.-P."/>
            <person name="Chen E.-F."/>
            <person name="Sun J.-M."/>
        </authorList>
    </citation>
    <scope>NUCLEOTIDE SEQUENCE</scope>
    <source>
        <strain evidence="2">Adult_tree_wgs_1</strain>
        <tissue evidence="2">Leaves</tissue>
    </source>
</reference>
<sequence>MHNSQKTCCMEFLSRNYLESILMISFSMAAILITLPCEYKAEENGGGDSDGGGGTTTSLVPTVIFNYLPLSTFHAFVLSLLFAFTSSLSALLMHGTDNGTRNKSNYSQLHVVITRCFGWSSLAFITFALAILFQALLLTATSLPPPPPPLR</sequence>
<proteinExistence type="predicted"/>
<accession>A0A834FTV1</accession>